<evidence type="ECO:0000313" key="13">
    <source>
        <dbReference type="EMBL" id="KON32285.1"/>
    </source>
</evidence>
<feature type="transmembrane region" description="Helical" evidence="11">
    <location>
        <begin position="12"/>
        <end position="33"/>
    </location>
</feature>
<keyword evidence="6 10" id="KW-0862">Zinc</keyword>
<feature type="transmembrane region" description="Helical" evidence="11">
    <location>
        <begin position="39"/>
        <end position="63"/>
    </location>
</feature>
<comment type="similarity">
    <text evidence="10">Belongs to the peptidase M48 family.</text>
</comment>
<dbReference type="PANTHER" id="PTHR43221">
    <property type="entry name" value="PROTEASE HTPX"/>
    <property type="match status" value="1"/>
</dbReference>
<dbReference type="PANTHER" id="PTHR43221:SF2">
    <property type="entry name" value="PROTEASE HTPX HOMOLOG"/>
    <property type="match status" value="1"/>
</dbReference>
<proteinExistence type="inferred from homology"/>
<evidence type="ECO:0000256" key="6">
    <source>
        <dbReference type="ARBA" id="ARBA00022833"/>
    </source>
</evidence>
<protein>
    <recommendedName>
        <fullName evidence="12">EF-hand domain-containing protein</fullName>
    </recommendedName>
</protein>
<dbReference type="PROSITE" id="PS50222">
    <property type="entry name" value="EF_HAND_2"/>
    <property type="match status" value="1"/>
</dbReference>
<dbReference type="GO" id="GO:0004222">
    <property type="term" value="F:metalloendopeptidase activity"/>
    <property type="evidence" value="ECO:0007669"/>
    <property type="project" value="InterPro"/>
</dbReference>
<evidence type="ECO:0000256" key="1">
    <source>
        <dbReference type="ARBA" id="ARBA00022475"/>
    </source>
</evidence>
<dbReference type="Proteomes" id="UP000054016">
    <property type="component" value="Unassembled WGS sequence"/>
</dbReference>
<keyword evidence="8 10" id="KW-0482">Metalloprotease</keyword>
<comment type="cofactor">
    <cofactor evidence="10">
        <name>Zn(2+)</name>
        <dbReference type="ChEBI" id="CHEBI:29105"/>
    </cofactor>
    <text evidence="10">Binds 1 zinc ion per subunit.</text>
</comment>
<dbReference type="GO" id="GO:0005509">
    <property type="term" value="F:calcium ion binding"/>
    <property type="evidence" value="ECO:0007669"/>
    <property type="project" value="InterPro"/>
</dbReference>
<evidence type="ECO:0000256" key="8">
    <source>
        <dbReference type="ARBA" id="ARBA00023049"/>
    </source>
</evidence>
<evidence type="ECO:0000256" key="2">
    <source>
        <dbReference type="ARBA" id="ARBA00022670"/>
    </source>
</evidence>
<keyword evidence="9 11" id="KW-0472">Membrane</keyword>
<feature type="domain" description="EF-hand" evidence="12">
    <location>
        <begin position="272"/>
        <end position="307"/>
    </location>
</feature>
<gene>
    <name evidence="13" type="ORF">AC478_00720</name>
</gene>
<dbReference type="GO" id="GO:0006508">
    <property type="term" value="P:proteolysis"/>
    <property type="evidence" value="ECO:0007669"/>
    <property type="project" value="UniProtKB-KW"/>
</dbReference>
<feature type="transmembrane region" description="Helical" evidence="11">
    <location>
        <begin position="151"/>
        <end position="172"/>
    </location>
</feature>
<evidence type="ECO:0000256" key="11">
    <source>
        <dbReference type="SAM" id="Phobius"/>
    </source>
</evidence>
<dbReference type="InterPro" id="IPR018247">
    <property type="entry name" value="EF_Hand_1_Ca_BS"/>
</dbReference>
<dbReference type="InterPro" id="IPR050083">
    <property type="entry name" value="HtpX_protease"/>
</dbReference>
<keyword evidence="4" id="KW-0479">Metal-binding</keyword>
<evidence type="ECO:0000259" key="12">
    <source>
        <dbReference type="PROSITE" id="PS50222"/>
    </source>
</evidence>
<evidence type="ECO:0000256" key="7">
    <source>
        <dbReference type="ARBA" id="ARBA00022989"/>
    </source>
</evidence>
<evidence type="ECO:0000256" key="10">
    <source>
        <dbReference type="RuleBase" id="RU003983"/>
    </source>
</evidence>
<accession>A0A0M0BV89</accession>
<dbReference type="InterPro" id="IPR001915">
    <property type="entry name" value="Peptidase_M48"/>
</dbReference>
<dbReference type="InterPro" id="IPR002048">
    <property type="entry name" value="EF_hand_dom"/>
</dbReference>
<comment type="caution">
    <text evidence="13">The sequence shown here is derived from an EMBL/GenBank/DDBJ whole genome shotgun (WGS) entry which is preliminary data.</text>
</comment>
<evidence type="ECO:0000313" key="14">
    <source>
        <dbReference type="Proteomes" id="UP000054016"/>
    </source>
</evidence>
<evidence type="ECO:0000256" key="9">
    <source>
        <dbReference type="ARBA" id="ARBA00023136"/>
    </source>
</evidence>
<keyword evidence="1" id="KW-1003">Cell membrane</keyword>
<dbReference type="PROSITE" id="PS00018">
    <property type="entry name" value="EF_HAND_1"/>
    <property type="match status" value="1"/>
</dbReference>
<keyword evidence="3 11" id="KW-0812">Transmembrane</keyword>
<sequence length="350" mass="39213">MARLSELKFAMGTSIFIASFIFGAFLIGILYLFQFDLVTGLIIGLAGTGLFIVFQYLIGAVIITATTRLHYLKPGENPWFETTVKEFTAKSNMPMARLAIVPNKTPNAFVFGRTSSSVTLALHEGLLTSLNKDEVRSVIAHELGHIKHKDYIVMTLLSALPLIAYIVAQTMFRAAMWGSYSRRRRDDGGNAGLALVAVGIVSFIVYIISFLSVMRLSRLREHYADAYSAYVTGSPKSLQSALSKITYGLSIAPPASSEARAFYIEDPTIAKQEISTLMKKKQEYDLDKDGVLDERELQQAMEREAKSTWNQLNKLFATHPPTFKRILLLREIEEEMKTGRYTTDRVYAHI</sequence>
<dbReference type="Pfam" id="PF01435">
    <property type="entry name" value="Peptidase_M48"/>
    <property type="match status" value="1"/>
</dbReference>
<dbReference type="AlphaFoldDB" id="A0A0M0BV89"/>
<evidence type="ECO:0000256" key="5">
    <source>
        <dbReference type="ARBA" id="ARBA00022801"/>
    </source>
</evidence>
<feature type="transmembrane region" description="Helical" evidence="11">
    <location>
        <begin position="192"/>
        <end position="213"/>
    </location>
</feature>
<keyword evidence="7 11" id="KW-1133">Transmembrane helix</keyword>
<dbReference type="Gene3D" id="3.30.2010.10">
    <property type="entry name" value="Metalloproteases ('zincins'), catalytic domain"/>
    <property type="match status" value="1"/>
</dbReference>
<name>A0A0M0BV89_9ARCH</name>
<keyword evidence="2 10" id="KW-0645">Protease</keyword>
<evidence type="ECO:0000256" key="4">
    <source>
        <dbReference type="ARBA" id="ARBA00022723"/>
    </source>
</evidence>
<organism evidence="13 14">
    <name type="scientific">miscellaneous Crenarchaeota group-1 archaeon SG8-32-3</name>
    <dbReference type="NCBI Taxonomy" id="1685125"/>
    <lineage>
        <taxon>Archaea</taxon>
        <taxon>Candidatus Bathyarchaeota</taxon>
        <taxon>MCG-1</taxon>
    </lineage>
</organism>
<dbReference type="EMBL" id="LFWV01000006">
    <property type="protein sequence ID" value="KON32285.1"/>
    <property type="molecule type" value="Genomic_DNA"/>
</dbReference>
<reference evidence="14" key="1">
    <citation type="submission" date="2015-06" db="EMBL/GenBank/DDBJ databases">
        <title>New insights into the roles of widespread benthic archaea in carbon and nitrogen cycling.</title>
        <authorList>
            <person name="Lazar C.S."/>
            <person name="Baker B.J."/>
            <person name="Seitz K.W."/>
            <person name="Hyde A.S."/>
            <person name="Dick G.J."/>
            <person name="Hinrichs K.-U."/>
            <person name="Teske A.P."/>
        </authorList>
    </citation>
    <scope>NUCLEOTIDE SEQUENCE [LARGE SCALE GENOMIC DNA]</scope>
</reference>
<keyword evidence="5 10" id="KW-0378">Hydrolase</keyword>
<evidence type="ECO:0000256" key="3">
    <source>
        <dbReference type="ARBA" id="ARBA00022692"/>
    </source>
</evidence>